<dbReference type="InterPro" id="IPR027417">
    <property type="entry name" value="P-loop_NTPase"/>
</dbReference>
<dbReference type="InParanoid" id="A0A059B2U5"/>
<comment type="similarity">
    <text evidence="1 3">Belongs to the sulfotransferase 1 family.</text>
</comment>
<reference evidence="5" key="1">
    <citation type="submission" date="2013-07" db="EMBL/GenBank/DDBJ databases">
        <title>The genome of Eucalyptus grandis.</title>
        <authorList>
            <person name="Schmutz J."/>
            <person name="Hayes R."/>
            <person name="Myburg A."/>
            <person name="Tuskan G."/>
            <person name="Grattapaglia D."/>
            <person name="Rokhsar D.S."/>
        </authorList>
    </citation>
    <scope>NUCLEOTIDE SEQUENCE</scope>
    <source>
        <tissue evidence="5">Leaf extractions</tissue>
    </source>
</reference>
<dbReference type="GO" id="GO:0008146">
    <property type="term" value="F:sulfotransferase activity"/>
    <property type="evidence" value="ECO:0000318"/>
    <property type="project" value="GO_Central"/>
</dbReference>
<dbReference type="FunCoup" id="A0A059B2U5">
    <property type="interactions" value="96"/>
</dbReference>
<evidence type="ECO:0000313" key="5">
    <source>
        <dbReference type="EMBL" id="KCW59960.1"/>
    </source>
</evidence>
<organism evidence="5">
    <name type="scientific">Eucalyptus grandis</name>
    <name type="common">Flooded gum</name>
    <dbReference type="NCBI Taxonomy" id="71139"/>
    <lineage>
        <taxon>Eukaryota</taxon>
        <taxon>Viridiplantae</taxon>
        <taxon>Streptophyta</taxon>
        <taxon>Embryophyta</taxon>
        <taxon>Tracheophyta</taxon>
        <taxon>Spermatophyta</taxon>
        <taxon>Magnoliopsida</taxon>
        <taxon>eudicotyledons</taxon>
        <taxon>Gunneridae</taxon>
        <taxon>Pentapetalae</taxon>
        <taxon>rosids</taxon>
        <taxon>malvids</taxon>
        <taxon>Myrtales</taxon>
        <taxon>Myrtaceae</taxon>
        <taxon>Myrtoideae</taxon>
        <taxon>Eucalypteae</taxon>
        <taxon>Eucalyptus</taxon>
    </lineage>
</organism>
<dbReference type="PANTHER" id="PTHR11783">
    <property type="entry name" value="SULFOTRANSFERASE SULT"/>
    <property type="match status" value="1"/>
</dbReference>
<evidence type="ECO:0000256" key="2">
    <source>
        <dbReference type="ARBA" id="ARBA00022679"/>
    </source>
</evidence>
<dbReference type="OrthoDB" id="205623at2759"/>
<dbReference type="AlphaFoldDB" id="A0A059B2U5"/>
<sequence length="329" mass="37420">MKPSQPSQAKYLQENDISQKCRDLLPSLPHEKGWITPSLYQYQGFWVAPKLLNGVLACQDNFRVQETDILLITAPKCGTTWLKAILFCLSTRGRYSGSMQQHPLLTQSPHDLVPFLELKLYFGQEIPNLTSLPSPRLFATHLPYQSLPQSVKDSGCKLVYLCRNPKDTFVSLWHFANKLRSKETGGMPLGECLDAFCQGVSPFGPYWDHVQGYYKVSLEMPDRALFLRYEDMKEDPHAHVKRLADFLGCPFGEQELRDGTVDGIVRMCSFDSLSMLEVNKSGRLSTGQETKSYFRKGDVGDWVNHMTVEMGERVDRVMQEKMHGSGLKL</sequence>
<name>A0A059B2U5_EUCGR</name>
<dbReference type="Gene3D" id="3.40.50.300">
    <property type="entry name" value="P-loop containing nucleotide triphosphate hydrolases"/>
    <property type="match status" value="1"/>
</dbReference>
<dbReference type="EMBL" id="KK198760">
    <property type="protein sequence ID" value="KCW59960.1"/>
    <property type="molecule type" value="Genomic_DNA"/>
</dbReference>
<dbReference type="InterPro" id="IPR000863">
    <property type="entry name" value="Sulfotransferase_dom"/>
</dbReference>
<dbReference type="Gramene" id="KCW59960">
    <property type="protein sequence ID" value="KCW59960"/>
    <property type="gene ID" value="EUGRSUZ_H02685"/>
</dbReference>
<protein>
    <recommendedName>
        <fullName evidence="3">Sulfotransferase</fullName>
        <ecNumber evidence="3">2.8.2.-</ecNumber>
    </recommendedName>
</protein>
<dbReference type="GO" id="GO:0005737">
    <property type="term" value="C:cytoplasm"/>
    <property type="evidence" value="ECO:0000318"/>
    <property type="project" value="GO_Central"/>
</dbReference>
<feature type="domain" description="Sulfotransferase" evidence="4">
    <location>
        <begin position="67"/>
        <end position="326"/>
    </location>
</feature>
<gene>
    <name evidence="5" type="ORF">EUGRSUZ_H02685</name>
</gene>
<dbReference type="EC" id="2.8.2.-" evidence="3"/>
<dbReference type="OMA" id="WNIDDAH"/>
<accession>A0A059B2U5</accession>
<evidence type="ECO:0000259" key="4">
    <source>
        <dbReference type="Pfam" id="PF00685"/>
    </source>
</evidence>
<dbReference type="SUPFAM" id="SSF52540">
    <property type="entry name" value="P-loop containing nucleoside triphosphate hydrolases"/>
    <property type="match status" value="1"/>
</dbReference>
<evidence type="ECO:0000256" key="3">
    <source>
        <dbReference type="RuleBase" id="RU361155"/>
    </source>
</evidence>
<dbReference type="GO" id="GO:0051923">
    <property type="term" value="P:sulfation"/>
    <property type="evidence" value="ECO:0000318"/>
    <property type="project" value="GO_Central"/>
</dbReference>
<dbReference type="Pfam" id="PF00685">
    <property type="entry name" value="Sulfotransfer_1"/>
    <property type="match status" value="1"/>
</dbReference>
<keyword evidence="2 3" id="KW-0808">Transferase</keyword>
<dbReference type="KEGG" id="egr:104414285"/>
<evidence type="ECO:0000256" key="1">
    <source>
        <dbReference type="ARBA" id="ARBA00005771"/>
    </source>
</evidence>
<proteinExistence type="inferred from homology"/>
<dbReference type="eggNOG" id="KOG1584">
    <property type="taxonomic scope" value="Eukaryota"/>
</dbReference>